<dbReference type="EnsemblFungi" id="EJT76104">
    <property type="protein sequence ID" value="EJT76104"/>
    <property type="gene ID" value="GGTG_06028"/>
</dbReference>
<reference evidence="2" key="2">
    <citation type="submission" date="2010-07" db="EMBL/GenBank/DDBJ databases">
        <authorList>
            <consortium name="The Broad Institute Genome Sequencing Platform"/>
            <consortium name="Broad Institute Genome Sequencing Center for Infectious Disease"/>
            <person name="Ma L.-J."/>
            <person name="Dead R."/>
            <person name="Young S."/>
            <person name="Zeng Q."/>
            <person name="Koehrsen M."/>
            <person name="Alvarado L."/>
            <person name="Berlin A."/>
            <person name="Chapman S.B."/>
            <person name="Chen Z."/>
            <person name="Freedman E."/>
            <person name="Gellesch M."/>
            <person name="Goldberg J."/>
            <person name="Griggs A."/>
            <person name="Gujja S."/>
            <person name="Heilman E.R."/>
            <person name="Heiman D."/>
            <person name="Hepburn T."/>
            <person name="Howarth C."/>
            <person name="Jen D."/>
            <person name="Larson L."/>
            <person name="Mehta T."/>
            <person name="Neiman D."/>
            <person name="Pearson M."/>
            <person name="Roberts A."/>
            <person name="Saif S."/>
            <person name="Shea T."/>
            <person name="Shenoy N."/>
            <person name="Sisk P."/>
            <person name="Stolte C."/>
            <person name="Sykes S."/>
            <person name="Walk T."/>
            <person name="White J."/>
            <person name="Yandava C."/>
            <person name="Haas B."/>
            <person name="Nusbaum C."/>
            <person name="Birren B."/>
        </authorList>
    </citation>
    <scope>NUCLEOTIDE SEQUENCE</scope>
    <source>
        <strain evidence="2">R3-111a-1</strain>
    </source>
</reference>
<feature type="compositionally biased region" description="Basic and acidic residues" evidence="1">
    <location>
        <begin position="275"/>
        <end position="287"/>
    </location>
</feature>
<reference evidence="2" key="3">
    <citation type="submission" date="2010-09" db="EMBL/GenBank/DDBJ databases">
        <title>Annotation of Gaeumannomyces graminis var. tritici R3-111a-1.</title>
        <authorList>
            <consortium name="The Broad Institute Genome Sequencing Platform"/>
            <person name="Ma L.-J."/>
            <person name="Dead R."/>
            <person name="Young S.K."/>
            <person name="Zeng Q."/>
            <person name="Gargeya S."/>
            <person name="Fitzgerald M."/>
            <person name="Haas B."/>
            <person name="Abouelleil A."/>
            <person name="Alvarado L."/>
            <person name="Arachchi H.M."/>
            <person name="Berlin A."/>
            <person name="Brown A."/>
            <person name="Chapman S.B."/>
            <person name="Chen Z."/>
            <person name="Dunbar C."/>
            <person name="Freedman E."/>
            <person name="Gearin G."/>
            <person name="Gellesch M."/>
            <person name="Goldberg J."/>
            <person name="Griggs A."/>
            <person name="Gujja S."/>
            <person name="Heiman D."/>
            <person name="Howarth C."/>
            <person name="Larson L."/>
            <person name="Lui A."/>
            <person name="MacDonald P.J.P."/>
            <person name="Mehta T."/>
            <person name="Montmayeur A."/>
            <person name="Murphy C."/>
            <person name="Neiman D."/>
            <person name="Pearson M."/>
            <person name="Priest M."/>
            <person name="Roberts A."/>
            <person name="Saif S."/>
            <person name="Shea T."/>
            <person name="Shenoy N."/>
            <person name="Sisk P."/>
            <person name="Stolte C."/>
            <person name="Sykes S."/>
            <person name="Yandava C."/>
            <person name="Wortman J."/>
            <person name="Nusbaum C."/>
            <person name="Birren B."/>
        </authorList>
    </citation>
    <scope>NUCLEOTIDE SEQUENCE</scope>
    <source>
        <strain evidence="2">R3-111a-1</strain>
    </source>
</reference>
<accession>J3NXM2</accession>
<gene>
    <name evidence="3" type="primary">20346486</name>
    <name evidence="2" type="ORF">GGTG_06028</name>
</gene>
<dbReference type="STRING" id="644352.J3NXM2"/>
<proteinExistence type="predicted"/>
<dbReference type="eggNOG" id="ENOG502R8YB">
    <property type="taxonomic scope" value="Eukaryota"/>
</dbReference>
<sequence>MSVRNATERDIPDLRSILLTGLLSDHVWKYCFPLGQGGAVQLVDDALRLWLDGKADDKNQWLVTVSDDLETEKPVSMAVWSLPGSLEDTESGDGGDFVAFQSSLSHAADTARLTTADETAANTPTPTKHEVSSAARLAAVAEAVQVTTRGGSGPLLSRYGPQVVLVLTATHPSHRFRGHARRLAAHGLALASRRRAAVSALAGPMGYIFLSGLRFSDCGLATVAVPGERDELDLKVMVQPAPPGRRSLSRQLMGLFGAGAGESGSERGSPAPPVGERRPSAWEERKRSGVNARKMSAV</sequence>
<dbReference type="HOGENOM" id="CLU_091412_0_0_1"/>
<reference evidence="4" key="1">
    <citation type="submission" date="2010-07" db="EMBL/GenBank/DDBJ databases">
        <title>The genome sequence of Gaeumannomyces graminis var. tritici strain R3-111a-1.</title>
        <authorList>
            <consortium name="The Broad Institute Genome Sequencing Platform"/>
            <person name="Ma L.-J."/>
            <person name="Dead R."/>
            <person name="Young S."/>
            <person name="Zeng Q."/>
            <person name="Koehrsen M."/>
            <person name="Alvarado L."/>
            <person name="Berlin A."/>
            <person name="Chapman S.B."/>
            <person name="Chen Z."/>
            <person name="Freedman E."/>
            <person name="Gellesch M."/>
            <person name="Goldberg J."/>
            <person name="Griggs A."/>
            <person name="Gujja S."/>
            <person name="Heilman E.R."/>
            <person name="Heiman D."/>
            <person name="Hepburn T."/>
            <person name="Howarth C."/>
            <person name="Jen D."/>
            <person name="Larson L."/>
            <person name="Mehta T."/>
            <person name="Neiman D."/>
            <person name="Pearson M."/>
            <person name="Roberts A."/>
            <person name="Saif S."/>
            <person name="Shea T."/>
            <person name="Shenoy N."/>
            <person name="Sisk P."/>
            <person name="Stolte C."/>
            <person name="Sykes S."/>
            <person name="Walk T."/>
            <person name="White J."/>
            <person name="Yandava C."/>
            <person name="Haas B."/>
            <person name="Nusbaum C."/>
            <person name="Birren B."/>
        </authorList>
    </citation>
    <scope>NUCLEOTIDE SEQUENCE [LARGE SCALE GENOMIC DNA]</scope>
    <source>
        <strain evidence="4">R3-111a-1</strain>
    </source>
</reference>
<evidence type="ECO:0000256" key="1">
    <source>
        <dbReference type="SAM" id="MobiDB-lite"/>
    </source>
</evidence>
<keyword evidence="4" id="KW-1185">Reference proteome</keyword>
<dbReference type="VEuPathDB" id="FungiDB:GGTG_06028"/>
<dbReference type="EMBL" id="GL385397">
    <property type="protein sequence ID" value="EJT76104.1"/>
    <property type="molecule type" value="Genomic_DNA"/>
</dbReference>
<evidence type="ECO:0000313" key="4">
    <source>
        <dbReference type="Proteomes" id="UP000006039"/>
    </source>
</evidence>
<evidence type="ECO:0000313" key="2">
    <source>
        <dbReference type="EMBL" id="EJT76104.1"/>
    </source>
</evidence>
<feature type="region of interest" description="Disordered" evidence="1">
    <location>
        <begin position="257"/>
        <end position="298"/>
    </location>
</feature>
<evidence type="ECO:0008006" key="5">
    <source>
        <dbReference type="Google" id="ProtNLM"/>
    </source>
</evidence>
<dbReference type="OrthoDB" id="4738875at2759"/>
<dbReference type="AlphaFoldDB" id="J3NXM2"/>
<reference evidence="3" key="5">
    <citation type="submission" date="2018-04" db="UniProtKB">
        <authorList>
            <consortium name="EnsemblFungi"/>
        </authorList>
    </citation>
    <scope>IDENTIFICATION</scope>
    <source>
        <strain evidence="3">R3-111a-1</strain>
    </source>
</reference>
<dbReference type="SUPFAM" id="SSF55729">
    <property type="entry name" value="Acyl-CoA N-acyltransferases (Nat)"/>
    <property type="match status" value="1"/>
</dbReference>
<dbReference type="InterPro" id="IPR016181">
    <property type="entry name" value="Acyl_CoA_acyltransferase"/>
</dbReference>
<evidence type="ECO:0000313" key="3">
    <source>
        <dbReference type="EnsemblFungi" id="EJT76104"/>
    </source>
</evidence>
<dbReference type="RefSeq" id="XP_009222104.1">
    <property type="nucleotide sequence ID" value="XM_009223840.1"/>
</dbReference>
<organism evidence="2">
    <name type="scientific">Gaeumannomyces tritici (strain R3-111a-1)</name>
    <name type="common">Wheat and barley take-all root rot fungus</name>
    <name type="synonym">Gaeumannomyces graminis var. tritici</name>
    <dbReference type="NCBI Taxonomy" id="644352"/>
    <lineage>
        <taxon>Eukaryota</taxon>
        <taxon>Fungi</taxon>
        <taxon>Dikarya</taxon>
        <taxon>Ascomycota</taxon>
        <taxon>Pezizomycotina</taxon>
        <taxon>Sordariomycetes</taxon>
        <taxon>Sordariomycetidae</taxon>
        <taxon>Magnaporthales</taxon>
        <taxon>Magnaporthaceae</taxon>
        <taxon>Gaeumannomyces</taxon>
    </lineage>
</organism>
<dbReference type="GeneID" id="20346486"/>
<dbReference type="Gene3D" id="3.40.630.30">
    <property type="match status" value="1"/>
</dbReference>
<protein>
    <recommendedName>
        <fullName evidence="5">N-acetyltransferase domain-containing protein</fullName>
    </recommendedName>
</protein>
<name>J3NXM2_GAET3</name>
<reference evidence="3" key="4">
    <citation type="journal article" date="2015" name="G3 (Bethesda)">
        <title>Genome sequences of three phytopathogenic species of the Magnaporthaceae family of fungi.</title>
        <authorList>
            <person name="Okagaki L.H."/>
            <person name="Nunes C.C."/>
            <person name="Sailsbery J."/>
            <person name="Clay B."/>
            <person name="Brown D."/>
            <person name="John T."/>
            <person name="Oh Y."/>
            <person name="Young N."/>
            <person name="Fitzgerald M."/>
            <person name="Haas B.J."/>
            <person name="Zeng Q."/>
            <person name="Young S."/>
            <person name="Adiconis X."/>
            <person name="Fan L."/>
            <person name="Levin J.Z."/>
            <person name="Mitchell T.K."/>
            <person name="Okubara P.A."/>
            <person name="Farman M.L."/>
            <person name="Kohn L.M."/>
            <person name="Birren B."/>
            <person name="Ma L.-J."/>
            <person name="Dean R.A."/>
        </authorList>
    </citation>
    <scope>NUCLEOTIDE SEQUENCE</scope>
    <source>
        <strain evidence="3">R3-111a-1</strain>
    </source>
</reference>
<dbReference type="Proteomes" id="UP000006039">
    <property type="component" value="Unassembled WGS sequence"/>
</dbReference>